<dbReference type="AlphaFoldDB" id="A0A1W1D899"/>
<feature type="region of interest" description="Disordered" evidence="1">
    <location>
        <begin position="1"/>
        <end position="55"/>
    </location>
</feature>
<name>A0A1W1D899_9ZZZZ</name>
<proteinExistence type="predicted"/>
<reference evidence="2" key="1">
    <citation type="submission" date="2016-10" db="EMBL/GenBank/DDBJ databases">
        <authorList>
            <person name="de Groot N.N."/>
        </authorList>
    </citation>
    <scope>NUCLEOTIDE SEQUENCE</scope>
</reference>
<protein>
    <submittedName>
        <fullName evidence="2">Uncharacterized protein</fullName>
    </submittedName>
</protein>
<feature type="compositionally biased region" description="Basic and acidic residues" evidence="1">
    <location>
        <begin position="40"/>
        <end position="55"/>
    </location>
</feature>
<gene>
    <name evidence="2" type="ORF">MNB_SUP05-4-472</name>
</gene>
<dbReference type="EMBL" id="FPHR01000009">
    <property type="protein sequence ID" value="SFV76814.1"/>
    <property type="molecule type" value="Genomic_DNA"/>
</dbReference>
<evidence type="ECO:0000313" key="2">
    <source>
        <dbReference type="EMBL" id="SFV76814.1"/>
    </source>
</evidence>
<accession>A0A1W1D899</accession>
<evidence type="ECO:0000256" key="1">
    <source>
        <dbReference type="SAM" id="MobiDB-lite"/>
    </source>
</evidence>
<organism evidence="2">
    <name type="scientific">hydrothermal vent metagenome</name>
    <dbReference type="NCBI Taxonomy" id="652676"/>
    <lineage>
        <taxon>unclassified sequences</taxon>
        <taxon>metagenomes</taxon>
        <taxon>ecological metagenomes</taxon>
    </lineage>
</organism>
<sequence>MANGITKGNRPALGSSVEALNASNPSNTRTGKETTTTTQDYKKGMKSAEELDDMR</sequence>